<feature type="transmembrane region" description="Helical" evidence="1">
    <location>
        <begin position="95"/>
        <end position="114"/>
    </location>
</feature>
<feature type="transmembrane region" description="Helical" evidence="1">
    <location>
        <begin position="194"/>
        <end position="212"/>
    </location>
</feature>
<keyword evidence="1" id="KW-1133">Transmembrane helix</keyword>
<dbReference type="EMBL" id="WUUK01000003">
    <property type="protein sequence ID" value="MXQ51402.1"/>
    <property type="molecule type" value="Genomic_DNA"/>
</dbReference>
<gene>
    <name evidence="3" type="ORF">GQ671_08975</name>
</gene>
<evidence type="ECO:0000259" key="2">
    <source>
        <dbReference type="SMART" id="SM00014"/>
    </source>
</evidence>
<dbReference type="CDD" id="cd03392">
    <property type="entry name" value="PAP2_like_2"/>
    <property type="match status" value="1"/>
</dbReference>
<comment type="caution">
    <text evidence="3">The sequence shown here is derived from an EMBL/GenBank/DDBJ whole genome shotgun (WGS) entry which is preliminary data.</text>
</comment>
<evidence type="ECO:0000256" key="1">
    <source>
        <dbReference type="SAM" id="Phobius"/>
    </source>
</evidence>
<dbReference type="PANTHER" id="PTHR14969">
    <property type="entry name" value="SPHINGOSINE-1-PHOSPHATE PHOSPHOHYDROLASE"/>
    <property type="match status" value="1"/>
</dbReference>
<dbReference type="Pfam" id="PF01569">
    <property type="entry name" value="PAP2"/>
    <property type="match status" value="1"/>
</dbReference>
<dbReference type="SMART" id="SM00014">
    <property type="entry name" value="acidPPc"/>
    <property type="match status" value="1"/>
</dbReference>
<keyword evidence="1" id="KW-0472">Membrane</keyword>
<reference evidence="3 4" key="1">
    <citation type="submission" date="2019-12" db="EMBL/GenBank/DDBJ databases">
        <title>Salinicoccus cyprini sp. nov., isolated from gastro-intestinal tract of mirror carp, Cyprinus carpio var. specularis, collected from Gobind Sagar Reservoir, Himachal Pradesh, India.</title>
        <authorList>
            <person name="Talwar C."/>
            <person name="Singh A.K."/>
            <person name="Lal R."/>
            <person name="Negi R.K."/>
        </authorList>
    </citation>
    <scope>NUCLEOTIDE SEQUENCE [LARGE SCALE GENOMIC DNA]</scope>
    <source>
        <strain evidence="3 4">J-82</strain>
    </source>
</reference>
<keyword evidence="1" id="KW-0812">Transmembrane</keyword>
<feature type="transmembrane region" description="Helical" evidence="1">
    <location>
        <begin position="134"/>
        <end position="155"/>
    </location>
</feature>
<evidence type="ECO:0000313" key="4">
    <source>
        <dbReference type="Proteomes" id="UP000436284"/>
    </source>
</evidence>
<feature type="transmembrane region" description="Helical" evidence="1">
    <location>
        <begin position="63"/>
        <end position="88"/>
    </location>
</feature>
<protein>
    <submittedName>
        <fullName evidence="3">Phosphatase PAP2 family protein</fullName>
    </submittedName>
</protein>
<dbReference type="SUPFAM" id="SSF48317">
    <property type="entry name" value="Acid phosphatase/Vanadium-dependent haloperoxidase"/>
    <property type="match status" value="1"/>
</dbReference>
<feature type="domain" description="Phosphatidic acid phosphatase type 2/haloperoxidase" evidence="2">
    <location>
        <begin position="95"/>
        <end position="209"/>
    </location>
</feature>
<organism evidence="3 4">
    <name type="scientific">Salinicoccus hispanicus</name>
    <dbReference type="NCBI Taxonomy" id="157225"/>
    <lineage>
        <taxon>Bacteria</taxon>
        <taxon>Bacillati</taxon>
        <taxon>Bacillota</taxon>
        <taxon>Bacilli</taxon>
        <taxon>Bacillales</taxon>
        <taxon>Staphylococcaceae</taxon>
        <taxon>Salinicoccus</taxon>
    </lineage>
</organism>
<name>A0A6N8U0V9_9STAP</name>
<dbReference type="OrthoDB" id="9789113at2"/>
<proteinExistence type="predicted"/>
<accession>A0A6N8U0V9</accession>
<feature type="transmembrane region" description="Helical" evidence="1">
    <location>
        <begin position="167"/>
        <end position="188"/>
    </location>
</feature>
<dbReference type="Proteomes" id="UP000436284">
    <property type="component" value="Unassembled WGS sequence"/>
</dbReference>
<evidence type="ECO:0000313" key="3">
    <source>
        <dbReference type="EMBL" id="MXQ51402.1"/>
    </source>
</evidence>
<keyword evidence="4" id="KW-1185">Reference proteome</keyword>
<dbReference type="Gene3D" id="1.20.144.10">
    <property type="entry name" value="Phosphatidic acid phosphatase type 2/haloperoxidase"/>
    <property type="match status" value="2"/>
</dbReference>
<dbReference type="PANTHER" id="PTHR14969:SF13">
    <property type="entry name" value="AT30094P"/>
    <property type="match status" value="1"/>
</dbReference>
<feature type="transmembrane region" description="Helical" evidence="1">
    <location>
        <begin position="12"/>
        <end position="30"/>
    </location>
</feature>
<sequence length="247" mass="27722">MEDKNRKTNFPVLVLLIGLGIAIFFLWLFAELSDELLEKELQRFDNMIISSFESIAAPALDNIYIVITELGSVWLLAVLSVIVILCLWIKSKDKWGILLFIIAMGGGALLTSLLKQVYGRSRPSINEAIDATGFSFPSGHSLGALVFYGFVAYFIIRSSRKRAVKILTLTISALLIILIGTSRIYLGAHFPSDVLAGYSVGTVWLLLCLLSLEWVQWQSHSKVGTVHALRIFLKNTYEKARQKIKRW</sequence>
<dbReference type="RefSeq" id="WP_160655883.1">
    <property type="nucleotide sequence ID" value="NZ_WUUK01000003.1"/>
</dbReference>
<dbReference type="AlphaFoldDB" id="A0A6N8U0V9"/>
<dbReference type="InterPro" id="IPR000326">
    <property type="entry name" value="PAP2/HPO"/>
</dbReference>
<dbReference type="InterPro" id="IPR036938">
    <property type="entry name" value="PAP2/HPO_sf"/>
</dbReference>